<gene>
    <name evidence="6" type="ORF">TCAL_11141</name>
</gene>
<feature type="region of interest" description="Disordered" evidence="3">
    <location>
        <begin position="510"/>
        <end position="533"/>
    </location>
</feature>
<dbReference type="Gene3D" id="2.60.40.10">
    <property type="entry name" value="Immunoglobulins"/>
    <property type="match status" value="1"/>
</dbReference>
<feature type="signal peptide" evidence="4">
    <location>
        <begin position="1"/>
        <end position="35"/>
    </location>
</feature>
<dbReference type="Pfam" id="PF05686">
    <property type="entry name" value="Glyco_transf_90"/>
    <property type="match status" value="1"/>
</dbReference>
<evidence type="ECO:0000256" key="1">
    <source>
        <dbReference type="ARBA" id="ARBA00004319"/>
    </source>
</evidence>
<name>A0A553N8M0_TIGCA</name>
<dbReference type="InterPro" id="IPR051091">
    <property type="entry name" value="O-Glucosyltr/Glycosyltrsf_90"/>
</dbReference>
<proteinExistence type="predicted"/>
<evidence type="ECO:0000259" key="5">
    <source>
        <dbReference type="SMART" id="SM00672"/>
    </source>
</evidence>
<comment type="caution">
    <text evidence="6">The sequence shown here is derived from an EMBL/GenBank/DDBJ whole genome shotgun (WGS) entry which is preliminary data.</text>
</comment>
<accession>A0A553N8M0</accession>
<dbReference type="PANTHER" id="PTHR12203">
    <property type="entry name" value="KDEL LYS-ASP-GLU-LEU CONTAINING - RELATED"/>
    <property type="match status" value="1"/>
</dbReference>
<comment type="subcellular location">
    <subcellularLocation>
        <location evidence="1">Endoplasmic reticulum lumen</location>
    </subcellularLocation>
</comment>
<comment type="function">
    <text evidence="2">Protein O-glucosyltransferase. Catalyzes the reaction that attaches glucose through an O-glycosidic linkage to a conserved serine residue found in the consensus sequence C-X-S-X-[PA]-C in epidermal growth factor-like repeats. Regulates Notch signaling by glucosylating Notch in the ER, glucosylation is required for the correct folding and cleavage of Notch.</text>
</comment>
<evidence type="ECO:0000256" key="2">
    <source>
        <dbReference type="ARBA" id="ARBA00045690"/>
    </source>
</evidence>
<reference evidence="6 7" key="1">
    <citation type="journal article" date="2018" name="Nat. Ecol. Evol.">
        <title>Genomic signatures of mitonuclear coevolution across populations of Tigriopus californicus.</title>
        <authorList>
            <person name="Barreto F.S."/>
            <person name="Watson E.T."/>
            <person name="Lima T.G."/>
            <person name="Willett C.S."/>
            <person name="Edmands S."/>
            <person name="Li W."/>
            <person name="Burton R.S."/>
        </authorList>
    </citation>
    <scope>NUCLEOTIDE SEQUENCE [LARGE SCALE GENOMIC DNA]</scope>
    <source>
        <strain evidence="6 7">San Diego</strain>
    </source>
</reference>
<dbReference type="PANTHER" id="PTHR12203:SF122">
    <property type="entry name" value="GLYCOSYL TRANSFERASE CAP10 DOMAIN-CONTAINING PROTEIN"/>
    <property type="match status" value="1"/>
</dbReference>
<feature type="domain" description="Glycosyl transferase CAP10" evidence="5">
    <location>
        <begin position="259"/>
        <end position="502"/>
    </location>
</feature>
<dbReference type="AlphaFoldDB" id="A0A553N8M0"/>
<dbReference type="GO" id="GO:0005788">
    <property type="term" value="C:endoplasmic reticulum lumen"/>
    <property type="evidence" value="ECO:0007669"/>
    <property type="project" value="UniProtKB-SubCell"/>
</dbReference>
<sequence length="533" mass="60779">MAGSRHSRLTHEPDWIWVSMAALSVLSLASTGADANLTESPVAASEPEFQARDFHLTGPGLAPRDVTLPCRYFTVQIQSSWGGWNSLRVRRDQLHVTISGTPWDGPQRVIPVRTDVLNGPEGQATVWIVRYKLFSTLRDLSIHVRYGSDHVSGSPRLIPGPIQPSHCVCPSTDLDTWLDRQSCPVSDHTQILADLAPFPQIDMVQALSEARSRFGNPRAQSFCHYVVLNSNIFRQCYGEHVGFHMFPDAFLIFLTSVTRLPDLEFLINLGDWPLSRLSPSVKPLPIISWCKTPDFADILLPTYEITEASLECMGRQMLDMLSLQENSQVPWNQKIEQAFFRGRDSRKERLDLIRLAANHSDIMDVGITRYFFFRDQEVVLGTKESISMFDFFKYKYQISLDGTVAAYRLPYLLAGGSLIFKQDSDYMEHFYSSLKPWIHYVPIRADLSDLVDKIHWAKNHDEEAHNIAVNGRRFAQEHLLPQHVLCYHGSLFQEVARRLVQRPQVLEGMEKVDNERNKQPRGACHCSSEKDEL</sequence>
<dbReference type="OrthoDB" id="541052at2759"/>
<evidence type="ECO:0000313" key="7">
    <source>
        <dbReference type="Proteomes" id="UP000318571"/>
    </source>
</evidence>
<protein>
    <recommendedName>
        <fullName evidence="5">Glycosyl transferase CAP10 domain-containing protein</fullName>
    </recommendedName>
</protein>
<dbReference type="Proteomes" id="UP000318571">
    <property type="component" value="Chromosome 8"/>
</dbReference>
<evidence type="ECO:0000256" key="3">
    <source>
        <dbReference type="SAM" id="MobiDB-lite"/>
    </source>
</evidence>
<organism evidence="6 7">
    <name type="scientific">Tigriopus californicus</name>
    <name type="common">Marine copepod</name>
    <dbReference type="NCBI Taxonomy" id="6832"/>
    <lineage>
        <taxon>Eukaryota</taxon>
        <taxon>Metazoa</taxon>
        <taxon>Ecdysozoa</taxon>
        <taxon>Arthropoda</taxon>
        <taxon>Crustacea</taxon>
        <taxon>Multicrustacea</taxon>
        <taxon>Hexanauplia</taxon>
        <taxon>Copepoda</taxon>
        <taxon>Harpacticoida</taxon>
        <taxon>Harpacticidae</taxon>
        <taxon>Tigriopus</taxon>
    </lineage>
</organism>
<dbReference type="InterPro" id="IPR006598">
    <property type="entry name" value="CAP10"/>
</dbReference>
<feature type="chain" id="PRO_5021864539" description="Glycosyl transferase CAP10 domain-containing protein" evidence="4">
    <location>
        <begin position="36"/>
        <end position="533"/>
    </location>
</feature>
<dbReference type="OMA" id="VEMWEDQ"/>
<evidence type="ECO:0000256" key="4">
    <source>
        <dbReference type="SAM" id="SignalP"/>
    </source>
</evidence>
<dbReference type="GO" id="GO:0046527">
    <property type="term" value="F:glucosyltransferase activity"/>
    <property type="evidence" value="ECO:0007669"/>
    <property type="project" value="TreeGrafter"/>
</dbReference>
<dbReference type="SMART" id="SM00672">
    <property type="entry name" value="CAP10"/>
    <property type="match status" value="1"/>
</dbReference>
<dbReference type="InterPro" id="IPR013783">
    <property type="entry name" value="Ig-like_fold"/>
</dbReference>
<keyword evidence="7" id="KW-1185">Reference proteome</keyword>
<evidence type="ECO:0000313" key="6">
    <source>
        <dbReference type="EMBL" id="TRY61729.1"/>
    </source>
</evidence>
<dbReference type="EMBL" id="VCGU01000459">
    <property type="protein sequence ID" value="TRY61729.1"/>
    <property type="molecule type" value="Genomic_DNA"/>
</dbReference>
<keyword evidence="4" id="KW-0732">Signal</keyword>
<dbReference type="STRING" id="6832.A0A553N8M0"/>